<reference evidence="1" key="1">
    <citation type="submission" date="2019-10" db="EMBL/GenBank/DDBJ databases">
        <authorList>
            <person name="Nor Muhammad N."/>
        </authorList>
    </citation>
    <scope>NUCLEOTIDE SEQUENCE</scope>
</reference>
<evidence type="ECO:0000313" key="1">
    <source>
        <dbReference type="EMBL" id="VWO95673.1"/>
    </source>
</evidence>
<proteinExistence type="predicted"/>
<sequence>MSGGIWDGDCENEGPGFDFCGAWKSLGQCAREPAHLLRTTIGQLVPLKAKPDQGEALGQFLLTGYGLLSGDQEPGTLQWFALKYNTPEPNYAIFDTYAVESGRQAHITGEVAKALFANADTLLATVPDLPATNYNLLASKIKPKLAGVESDAKKGLTVGLRVLVKAKPDQISAVREFLKGALPLVEDEPETPVWYAIEFPGTNVFGIVDFFATQGGLDAHLKGKVAAALFANADTLLEEAPEVITTEVLAAKLL</sequence>
<dbReference type="SUPFAM" id="SSF54909">
    <property type="entry name" value="Dimeric alpha+beta barrel"/>
    <property type="match status" value="2"/>
</dbReference>
<dbReference type="Gene3D" id="3.30.70.100">
    <property type="match status" value="2"/>
</dbReference>
<accession>A0A5K1JVS1</accession>
<gene>
    <name evidence="1" type="primary">I1RI73</name>
</gene>
<dbReference type="InterPro" id="IPR011008">
    <property type="entry name" value="Dimeric_a/b-barrel"/>
</dbReference>
<organism evidence="1">
    <name type="scientific">Ganoderma boninense</name>
    <dbReference type="NCBI Taxonomy" id="34458"/>
    <lineage>
        <taxon>Eukaryota</taxon>
        <taxon>Fungi</taxon>
        <taxon>Dikarya</taxon>
        <taxon>Basidiomycota</taxon>
        <taxon>Agaricomycotina</taxon>
        <taxon>Agaricomycetes</taxon>
        <taxon>Polyporales</taxon>
        <taxon>Polyporaceae</taxon>
        <taxon>Ganoderma</taxon>
    </lineage>
</organism>
<dbReference type="EMBL" id="LR725020">
    <property type="protein sequence ID" value="VWO95673.1"/>
    <property type="molecule type" value="Genomic_DNA"/>
</dbReference>
<dbReference type="AlphaFoldDB" id="A0A5K1JVS1"/>
<protein>
    <recommendedName>
        <fullName evidence="2">ABM domain-containing protein</fullName>
    </recommendedName>
</protein>
<evidence type="ECO:0008006" key="2">
    <source>
        <dbReference type="Google" id="ProtNLM"/>
    </source>
</evidence>
<name>A0A5K1JVS1_9APHY</name>